<feature type="domain" description="Restriction endonuclease type IV Mrr" evidence="1">
    <location>
        <begin position="10"/>
        <end position="118"/>
    </location>
</feature>
<evidence type="ECO:0000313" key="2">
    <source>
        <dbReference type="EMBL" id="VAX33884.1"/>
    </source>
</evidence>
<dbReference type="InterPro" id="IPR007560">
    <property type="entry name" value="Restrct_endonuc_IV_Mrr"/>
</dbReference>
<sequence>MIESPYPTAWQDLQEGVCNIFNEIGLKAEVGKLIPTPRGNVEIDVYAIDENSVDKIKYIVECKNWSTSIPQTVVHSFTTVMHETGGNIGFIISKEGIQSGAIEYTKNTNIAGLTYEEFQRKYFSVWFEKFFVSRIGDTVDALTQYVEPINSRRDRRIDQLSPEKQKQFSALYDRYFKFGISMAFFEFPRYSPEFAISSPEGIGELTKKLAELGDEFSFKSLYFRELLEEITDKVADVTKQFHEIFGENIFA</sequence>
<gene>
    <name evidence="2" type="ORF">MNBD_NITROSPIRAE03-22</name>
</gene>
<reference evidence="2" key="1">
    <citation type="submission" date="2018-06" db="EMBL/GenBank/DDBJ databases">
        <authorList>
            <person name="Zhirakovskaya E."/>
        </authorList>
    </citation>
    <scope>NUCLEOTIDE SEQUENCE</scope>
</reference>
<proteinExistence type="predicted"/>
<accession>A0A3B1DCW5</accession>
<dbReference type="InterPro" id="IPR011335">
    <property type="entry name" value="Restrct_endonuc-II-like"/>
</dbReference>
<name>A0A3B1DCW5_9ZZZZ</name>
<dbReference type="EMBL" id="UOGI01000213">
    <property type="protein sequence ID" value="VAX33884.1"/>
    <property type="molecule type" value="Genomic_DNA"/>
</dbReference>
<evidence type="ECO:0000259" key="1">
    <source>
        <dbReference type="Pfam" id="PF04471"/>
    </source>
</evidence>
<organism evidence="2">
    <name type="scientific">hydrothermal vent metagenome</name>
    <dbReference type="NCBI Taxonomy" id="652676"/>
    <lineage>
        <taxon>unclassified sequences</taxon>
        <taxon>metagenomes</taxon>
        <taxon>ecological metagenomes</taxon>
    </lineage>
</organism>
<dbReference type="SUPFAM" id="SSF52980">
    <property type="entry name" value="Restriction endonuclease-like"/>
    <property type="match status" value="1"/>
</dbReference>
<protein>
    <recommendedName>
        <fullName evidence="1">Restriction endonuclease type IV Mrr domain-containing protein</fullName>
    </recommendedName>
</protein>
<dbReference type="GO" id="GO:0009307">
    <property type="term" value="P:DNA restriction-modification system"/>
    <property type="evidence" value="ECO:0007669"/>
    <property type="project" value="InterPro"/>
</dbReference>
<dbReference type="Pfam" id="PF04471">
    <property type="entry name" value="Mrr_cat"/>
    <property type="match status" value="1"/>
</dbReference>
<dbReference type="AlphaFoldDB" id="A0A3B1DCW5"/>
<dbReference type="GO" id="GO:0004519">
    <property type="term" value="F:endonuclease activity"/>
    <property type="evidence" value="ECO:0007669"/>
    <property type="project" value="InterPro"/>
</dbReference>
<dbReference type="GO" id="GO:0003677">
    <property type="term" value="F:DNA binding"/>
    <property type="evidence" value="ECO:0007669"/>
    <property type="project" value="InterPro"/>
</dbReference>
<dbReference type="Gene3D" id="3.40.1350.10">
    <property type="match status" value="1"/>
</dbReference>
<dbReference type="InterPro" id="IPR011856">
    <property type="entry name" value="tRNA_endonuc-like_dom_sf"/>
</dbReference>